<evidence type="ECO:0000256" key="1">
    <source>
        <dbReference type="SAM" id="MobiDB-lite"/>
    </source>
</evidence>
<comment type="caution">
    <text evidence="2">The sequence shown here is derived from an EMBL/GenBank/DDBJ whole genome shotgun (WGS) entry which is preliminary data.</text>
</comment>
<dbReference type="Proteomes" id="UP001428290">
    <property type="component" value="Unassembled WGS sequence"/>
</dbReference>
<name>A0ABP9X5H7_9CHLR</name>
<keyword evidence="3" id="KW-1185">Reference proteome</keyword>
<evidence type="ECO:0000313" key="3">
    <source>
        <dbReference type="Proteomes" id="UP001428290"/>
    </source>
</evidence>
<dbReference type="EMBL" id="BAABRU010000021">
    <property type="protein sequence ID" value="GAA5530643.1"/>
    <property type="molecule type" value="Genomic_DNA"/>
</dbReference>
<protein>
    <recommendedName>
        <fullName evidence="4">WXG100 family type VII secretion target</fullName>
    </recommendedName>
</protein>
<dbReference type="InterPro" id="IPR036689">
    <property type="entry name" value="ESAT-6-like_sf"/>
</dbReference>
<proteinExistence type="predicted"/>
<dbReference type="Gene3D" id="1.10.287.1060">
    <property type="entry name" value="ESAT-6-like"/>
    <property type="match status" value="1"/>
</dbReference>
<dbReference type="InterPro" id="IPR010310">
    <property type="entry name" value="T7SS_ESAT-6-like"/>
</dbReference>
<evidence type="ECO:0000313" key="2">
    <source>
        <dbReference type="EMBL" id="GAA5530643.1"/>
    </source>
</evidence>
<feature type="region of interest" description="Disordered" evidence="1">
    <location>
        <begin position="148"/>
        <end position="215"/>
    </location>
</feature>
<evidence type="ECO:0008006" key="4">
    <source>
        <dbReference type="Google" id="ProtNLM"/>
    </source>
</evidence>
<feature type="compositionally biased region" description="Gly residues" evidence="1">
    <location>
        <begin position="148"/>
        <end position="210"/>
    </location>
</feature>
<dbReference type="NCBIfam" id="TIGR03930">
    <property type="entry name" value="WXG100_ESAT6"/>
    <property type="match status" value="1"/>
</dbReference>
<gene>
    <name evidence="2" type="ORF">Hgul01_04463</name>
</gene>
<accession>A0ABP9X5H7</accession>
<dbReference type="RefSeq" id="WP_345724243.1">
    <property type="nucleotide sequence ID" value="NZ_BAABRU010000021.1"/>
</dbReference>
<dbReference type="SUPFAM" id="SSF140453">
    <property type="entry name" value="EsxAB dimer-like"/>
    <property type="match status" value="1"/>
</dbReference>
<sequence>MTADIVQHKSDDMEQVSSRFQKLHDHQVQMEAMIRRMYEELRGGAWQGDAAQAFFAEMNENVFPAMKRLQNVLAVSGEVTKQISQIFRQAEEEAAKGITFDGSGAPSGGGNGTASAGGGGGNADGGSGSGGGNAGATGGGAGIAAGGGGSSSGGGGGGSSSGGGGGGSSSGGGGGGSSSGGGGGGSSSGGGGGGGGSASSGGGGGGGGGSSQEPMSTEQVFNDKYMGDLVGQQFQGAGNPELNSAMELLTSGNATPEQIEEALKKIAAARGVPLEKIQADYGKFLELREQAAKTGAANGQSAVEAINQTFHGDFMGSTSSLRYGKVVGDVLGIDPVFGSMLNPSGGLVGPGNKAIDLGDSPVSYHGAVHDAAGYLFNYHDMGPGYNYLGLERRDTANPLTGQESGIRYWNEKMGNTGIGATISNGAGSLIGKAQDAVNWFGDVKQDVQNTWSGVKDWFSKTF</sequence>
<feature type="region of interest" description="Disordered" evidence="1">
    <location>
        <begin position="98"/>
        <end position="132"/>
    </location>
</feature>
<organism evidence="2 3">
    <name type="scientific">Herpetosiphon gulosus</name>
    <dbReference type="NCBI Taxonomy" id="1973496"/>
    <lineage>
        <taxon>Bacteria</taxon>
        <taxon>Bacillati</taxon>
        <taxon>Chloroflexota</taxon>
        <taxon>Chloroflexia</taxon>
        <taxon>Herpetosiphonales</taxon>
        <taxon>Herpetosiphonaceae</taxon>
        <taxon>Herpetosiphon</taxon>
    </lineage>
</organism>
<reference evidence="2 3" key="1">
    <citation type="submission" date="2024-02" db="EMBL/GenBank/DDBJ databases">
        <title>Herpetosiphon gulosus NBRC 112829.</title>
        <authorList>
            <person name="Ichikawa N."/>
            <person name="Katano-Makiyama Y."/>
            <person name="Hidaka K."/>
        </authorList>
    </citation>
    <scope>NUCLEOTIDE SEQUENCE [LARGE SCALE GENOMIC DNA]</scope>
    <source>
        <strain evidence="2 3">NBRC 112829</strain>
    </source>
</reference>
<feature type="compositionally biased region" description="Gly residues" evidence="1">
    <location>
        <begin position="105"/>
        <end position="132"/>
    </location>
</feature>